<dbReference type="SUPFAM" id="SSF52266">
    <property type="entry name" value="SGNH hydrolase"/>
    <property type="match status" value="1"/>
</dbReference>
<dbReference type="EMBL" id="GL376565">
    <property type="status" value="NOT_ANNOTATED_CDS"/>
    <property type="molecule type" value="Genomic_DNA"/>
</dbReference>
<name>K3XAX9_GLOUD</name>
<dbReference type="HOGENOM" id="CLU_051989_0_1_1"/>
<dbReference type="InParanoid" id="K3XAX9"/>
<dbReference type="PANTHER" id="PTHR14209">
    <property type="entry name" value="ISOAMYL ACETATE-HYDROLYZING ESTERASE 1"/>
    <property type="match status" value="1"/>
</dbReference>
<dbReference type="Pfam" id="PF13472">
    <property type="entry name" value="Lipase_GDSL_2"/>
    <property type="match status" value="1"/>
</dbReference>
<reference evidence="3" key="1">
    <citation type="journal article" date="2010" name="Genome Biol.">
        <title>Genome sequence of the necrotrophic plant pathogen Pythium ultimum reveals original pathogenicity mechanisms and effector repertoire.</title>
        <authorList>
            <person name="Levesque C.A."/>
            <person name="Brouwer H."/>
            <person name="Cano L."/>
            <person name="Hamilton J.P."/>
            <person name="Holt C."/>
            <person name="Huitema E."/>
            <person name="Raffaele S."/>
            <person name="Robideau G.P."/>
            <person name="Thines M."/>
            <person name="Win J."/>
            <person name="Zerillo M.M."/>
            <person name="Beakes G.W."/>
            <person name="Boore J.L."/>
            <person name="Busam D."/>
            <person name="Dumas B."/>
            <person name="Ferriera S."/>
            <person name="Fuerstenberg S.I."/>
            <person name="Gachon C.M."/>
            <person name="Gaulin E."/>
            <person name="Govers F."/>
            <person name="Grenville-Briggs L."/>
            <person name="Horner N."/>
            <person name="Hostetler J."/>
            <person name="Jiang R.H."/>
            <person name="Johnson J."/>
            <person name="Krajaejun T."/>
            <person name="Lin H."/>
            <person name="Meijer H.J."/>
            <person name="Moore B."/>
            <person name="Morris P."/>
            <person name="Phuntmart V."/>
            <person name="Puiu D."/>
            <person name="Shetty J."/>
            <person name="Stajich J.E."/>
            <person name="Tripathy S."/>
            <person name="Wawra S."/>
            <person name="van West P."/>
            <person name="Whitty B.R."/>
            <person name="Coutinho P.M."/>
            <person name="Henrissat B."/>
            <person name="Martin F."/>
            <person name="Thomas P.D."/>
            <person name="Tyler B.M."/>
            <person name="De Vries R.P."/>
            <person name="Kamoun S."/>
            <person name="Yandell M."/>
            <person name="Tisserat N."/>
            <person name="Buell C.R."/>
        </authorList>
    </citation>
    <scope>NUCLEOTIDE SEQUENCE</scope>
    <source>
        <strain evidence="3">DAOM:BR144</strain>
    </source>
</reference>
<dbReference type="STRING" id="431595.K3XAX9"/>
<dbReference type="PANTHER" id="PTHR14209:SF19">
    <property type="entry name" value="ISOAMYL ACETATE-HYDROLYZING ESTERASE 1 HOMOLOG"/>
    <property type="match status" value="1"/>
</dbReference>
<dbReference type="Gene3D" id="3.40.50.1110">
    <property type="entry name" value="SGNH hydrolase"/>
    <property type="match status" value="1"/>
</dbReference>
<feature type="domain" description="SGNH hydrolase-type esterase" evidence="1">
    <location>
        <begin position="15"/>
        <end position="207"/>
    </location>
</feature>
<dbReference type="OMA" id="TGDSHTE"/>
<dbReference type="InterPro" id="IPR036514">
    <property type="entry name" value="SGNH_hydro_sf"/>
</dbReference>
<evidence type="ECO:0000313" key="3">
    <source>
        <dbReference type="Proteomes" id="UP000019132"/>
    </source>
</evidence>
<proteinExistence type="predicted"/>
<organism evidence="2 3">
    <name type="scientific">Globisporangium ultimum (strain ATCC 200006 / CBS 805.95 / DAOM BR144)</name>
    <name type="common">Pythium ultimum</name>
    <dbReference type="NCBI Taxonomy" id="431595"/>
    <lineage>
        <taxon>Eukaryota</taxon>
        <taxon>Sar</taxon>
        <taxon>Stramenopiles</taxon>
        <taxon>Oomycota</taxon>
        <taxon>Peronosporomycetes</taxon>
        <taxon>Pythiales</taxon>
        <taxon>Pythiaceae</taxon>
        <taxon>Globisporangium</taxon>
    </lineage>
</organism>
<reference evidence="3" key="2">
    <citation type="submission" date="2010-04" db="EMBL/GenBank/DDBJ databases">
        <authorList>
            <person name="Buell R."/>
            <person name="Hamilton J."/>
            <person name="Hostetler J."/>
        </authorList>
    </citation>
    <scope>NUCLEOTIDE SEQUENCE [LARGE SCALE GENOMIC DNA]</scope>
    <source>
        <strain evidence="3">DAOM:BR144</strain>
    </source>
</reference>
<dbReference type="InterPro" id="IPR013830">
    <property type="entry name" value="SGNH_hydro"/>
</dbReference>
<sequence>MSAAAAPHKRPLFYFIGDSLTQDGGNPTNGGWATLLQHKYIRSIDAINRGLSGYNTKWFVKHALPALEQELATEFSPSFVTLWLGANDAALLSGSEAYQHVPVEDYHANIALILRALKAKLPAHAKILLITPPAVIDATRLACSATDSDLDRSNEGAAAYARACVDIGKTEQTTVLDLHTFFNATYPDESARAALFSDGLHFSAAGNNVVAQQIVLKLQEIYGAAEFARLDAWQLPNWRDFIGS</sequence>
<protein>
    <recommendedName>
        <fullName evidence="1">SGNH hydrolase-type esterase domain-containing protein</fullName>
    </recommendedName>
</protein>
<evidence type="ECO:0000313" key="2">
    <source>
        <dbReference type="EnsemblProtists" id="PYU1_T014378"/>
    </source>
</evidence>
<accession>K3XAX9</accession>
<dbReference type="AlphaFoldDB" id="K3XAX9"/>
<evidence type="ECO:0000259" key="1">
    <source>
        <dbReference type="Pfam" id="PF13472"/>
    </source>
</evidence>
<dbReference type="Proteomes" id="UP000019132">
    <property type="component" value="Unassembled WGS sequence"/>
</dbReference>
<dbReference type="InterPro" id="IPR045136">
    <property type="entry name" value="Iah1-like"/>
</dbReference>
<keyword evidence="3" id="KW-1185">Reference proteome</keyword>
<dbReference type="EnsemblProtists" id="PYU1_T014378">
    <property type="protein sequence ID" value="PYU1_T014378"/>
    <property type="gene ID" value="PYU1_G014347"/>
</dbReference>
<dbReference type="eggNOG" id="KOG3035">
    <property type="taxonomic scope" value="Eukaryota"/>
</dbReference>
<dbReference type="VEuPathDB" id="FungiDB:PYU1_G014347"/>
<reference evidence="2" key="3">
    <citation type="submission" date="2015-02" db="UniProtKB">
        <authorList>
            <consortium name="EnsemblProtists"/>
        </authorList>
    </citation>
    <scope>IDENTIFICATION</scope>
    <source>
        <strain evidence="2">DAOM BR144</strain>
    </source>
</reference>
<dbReference type="CDD" id="cd01838">
    <property type="entry name" value="Isoamyl_acetate_hydrolase_like"/>
    <property type="match status" value="1"/>
</dbReference>